<sequence>MIRRIGAVLSGIIAAVLLFMVAESINNSLHPFPKTLDLKDTKAVGAFMEAQPIDFWLLVLGGWLVGSIVCGLLIRIIGRSTSLRSPLIAGIVLTLSAVLNFVLLPHPTWFIVCGLVLFIPGTLLGFRLVKKGE</sequence>
<keyword evidence="1" id="KW-1133">Transmembrane helix</keyword>
<feature type="transmembrane region" description="Helical" evidence="1">
    <location>
        <begin position="86"/>
        <end position="103"/>
    </location>
</feature>
<dbReference type="OrthoDB" id="6025129at2"/>
<evidence type="ECO:0000256" key="1">
    <source>
        <dbReference type="SAM" id="Phobius"/>
    </source>
</evidence>
<dbReference type="Proteomes" id="UP000289857">
    <property type="component" value="Unassembled WGS sequence"/>
</dbReference>
<dbReference type="AlphaFoldDB" id="A0A4Q1K857"/>
<dbReference type="EMBL" id="SBKN01000008">
    <property type="protein sequence ID" value="RXR21476.1"/>
    <property type="molecule type" value="Genomic_DNA"/>
</dbReference>
<proteinExistence type="predicted"/>
<feature type="transmembrane region" description="Helical" evidence="1">
    <location>
        <begin position="55"/>
        <end position="74"/>
    </location>
</feature>
<organism evidence="2 3">
    <name type="scientific">Flavobacterium stagni</name>
    <dbReference type="NCBI Taxonomy" id="2506421"/>
    <lineage>
        <taxon>Bacteria</taxon>
        <taxon>Pseudomonadati</taxon>
        <taxon>Bacteroidota</taxon>
        <taxon>Flavobacteriia</taxon>
        <taxon>Flavobacteriales</taxon>
        <taxon>Flavobacteriaceae</taxon>
        <taxon>Flavobacterium</taxon>
    </lineage>
</organism>
<keyword evidence="1" id="KW-0812">Transmembrane</keyword>
<protein>
    <submittedName>
        <fullName evidence="2">Uncharacterized protein</fullName>
    </submittedName>
</protein>
<dbReference type="RefSeq" id="WP_129462226.1">
    <property type="nucleotide sequence ID" value="NZ_SBKN01000008.1"/>
</dbReference>
<reference evidence="3" key="1">
    <citation type="submission" date="2019-01" db="EMBL/GenBank/DDBJ databases">
        <title>Cytophagaceae bacterium strain CAR-16.</title>
        <authorList>
            <person name="Chen W.-M."/>
        </authorList>
    </citation>
    <scope>NUCLEOTIDE SEQUENCE [LARGE SCALE GENOMIC DNA]</scope>
    <source>
        <strain evidence="3">WWJ-16</strain>
    </source>
</reference>
<keyword evidence="1" id="KW-0472">Membrane</keyword>
<accession>A0A4Q1K857</accession>
<comment type="caution">
    <text evidence="2">The sequence shown here is derived from an EMBL/GenBank/DDBJ whole genome shotgun (WGS) entry which is preliminary data.</text>
</comment>
<keyword evidence="3" id="KW-1185">Reference proteome</keyword>
<feature type="transmembrane region" description="Helical" evidence="1">
    <location>
        <begin position="109"/>
        <end position="129"/>
    </location>
</feature>
<gene>
    <name evidence="2" type="ORF">EQG61_12185</name>
</gene>
<evidence type="ECO:0000313" key="2">
    <source>
        <dbReference type="EMBL" id="RXR21476.1"/>
    </source>
</evidence>
<name>A0A4Q1K857_9FLAO</name>
<evidence type="ECO:0000313" key="3">
    <source>
        <dbReference type="Proteomes" id="UP000289857"/>
    </source>
</evidence>